<name>A0ABQ6ADT2_9GAMM</name>
<dbReference type="InterPro" id="IPR003594">
    <property type="entry name" value="HATPase_dom"/>
</dbReference>
<dbReference type="Gene3D" id="3.40.50.2300">
    <property type="match status" value="1"/>
</dbReference>
<dbReference type="Pfam" id="PF00072">
    <property type="entry name" value="Response_reg"/>
    <property type="match status" value="1"/>
</dbReference>
<dbReference type="PROSITE" id="PS50110">
    <property type="entry name" value="RESPONSE_REGULATORY"/>
    <property type="match status" value="1"/>
</dbReference>
<dbReference type="InterPro" id="IPR011006">
    <property type="entry name" value="CheY-like_superfamily"/>
</dbReference>
<sequence length="508" mass="57409">MMTNSILLFEDTQAVSLDSVRVLRQSLSKILDSLDTQQTFKHQCLLCFSEWSTNLVLHPKQPSDVIAIALRKTTQHWQLDVYDTGEPWDPTTQHTNENLSNFSLKCGGRGIDIIQDQTDEMIYSSSDKNNMLTMKWERAAFQKKHHILIVEDDAIFRMLYQAYLEKEFTITTKNNGEEALEFLNHETVDLIISDIQMPKMSGLELRAQLEKKDTFVTPFIFLSRLQDAHTLQNANQLGIDDYLEKSIQKEQLLHSINRVLARFEQVYKSLSQRVNQKITHSLLPNTELDSTHWSIATQQRNTGHGGGDFLLSRTEDDISLLLLADVMGHDESAKFFAYAYAGYVRGLMQNADITQPAQLLSQLSNNAFKDHLLSQTMLTSCCLSFISNDTIKISSAGHPAPLHISPSGLSSIDIQGTLPGLLPITEYQEQTLTLKQGERLALFTDGLFESGNTVSERETLERTIKTTLLATVEKPIEEALEQVMQCFDKLAGTPPNDDALLLLIERNN</sequence>
<evidence type="ECO:0000313" key="5">
    <source>
        <dbReference type="Proteomes" id="UP001156660"/>
    </source>
</evidence>
<dbReference type="SUPFAM" id="SSF52172">
    <property type="entry name" value="CheY-like"/>
    <property type="match status" value="1"/>
</dbReference>
<dbReference type="SMART" id="SM00448">
    <property type="entry name" value="REC"/>
    <property type="match status" value="1"/>
</dbReference>
<dbReference type="Gene3D" id="3.30.565.10">
    <property type="entry name" value="Histidine kinase-like ATPase, C-terminal domain"/>
    <property type="match status" value="1"/>
</dbReference>
<feature type="domain" description="Response regulatory" evidence="3">
    <location>
        <begin position="146"/>
        <end position="260"/>
    </location>
</feature>
<dbReference type="PANTHER" id="PTHR43156">
    <property type="entry name" value="STAGE II SPORULATION PROTEIN E-RELATED"/>
    <property type="match status" value="1"/>
</dbReference>
<gene>
    <name evidence="4" type="primary">sypE</name>
    <name evidence="4" type="ORF">GCM10007855_04010</name>
</gene>
<dbReference type="PANTHER" id="PTHR43156:SF2">
    <property type="entry name" value="STAGE II SPORULATION PROTEIN E"/>
    <property type="match status" value="1"/>
</dbReference>
<dbReference type="EMBL" id="BSOU01000001">
    <property type="protein sequence ID" value="GLR73528.1"/>
    <property type="molecule type" value="Genomic_DNA"/>
</dbReference>
<keyword evidence="2" id="KW-0597">Phosphoprotein</keyword>
<organism evidence="4 5">
    <name type="scientific">Aliivibrio sifiae</name>
    <dbReference type="NCBI Taxonomy" id="566293"/>
    <lineage>
        <taxon>Bacteria</taxon>
        <taxon>Pseudomonadati</taxon>
        <taxon>Pseudomonadota</taxon>
        <taxon>Gammaproteobacteria</taxon>
        <taxon>Vibrionales</taxon>
        <taxon>Vibrionaceae</taxon>
        <taxon>Aliivibrio</taxon>
    </lineage>
</organism>
<feature type="modified residue" description="4-aspartylphosphate" evidence="2">
    <location>
        <position position="194"/>
    </location>
</feature>
<proteinExistence type="predicted"/>
<evidence type="ECO:0000313" key="4">
    <source>
        <dbReference type="EMBL" id="GLR73528.1"/>
    </source>
</evidence>
<dbReference type="RefSeq" id="WP_245922137.1">
    <property type="nucleotide sequence ID" value="NZ_BSOU01000001.1"/>
</dbReference>
<dbReference type="Pfam" id="PF13581">
    <property type="entry name" value="HATPase_c_2"/>
    <property type="match status" value="1"/>
</dbReference>
<dbReference type="SUPFAM" id="SSF81606">
    <property type="entry name" value="PP2C-like"/>
    <property type="match status" value="1"/>
</dbReference>
<reference evidence="5" key="1">
    <citation type="journal article" date="2019" name="Int. J. Syst. Evol. Microbiol.">
        <title>The Global Catalogue of Microorganisms (GCM) 10K type strain sequencing project: providing services to taxonomists for standard genome sequencing and annotation.</title>
        <authorList>
            <consortium name="The Broad Institute Genomics Platform"/>
            <consortium name="The Broad Institute Genome Sequencing Center for Infectious Disease"/>
            <person name="Wu L."/>
            <person name="Ma J."/>
        </authorList>
    </citation>
    <scope>NUCLEOTIDE SEQUENCE [LARGE SCALE GENOMIC DNA]</scope>
    <source>
        <strain evidence="5">NBRC 105001</strain>
    </source>
</reference>
<evidence type="ECO:0000259" key="3">
    <source>
        <dbReference type="PROSITE" id="PS50110"/>
    </source>
</evidence>
<evidence type="ECO:0000256" key="1">
    <source>
        <dbReference type="ARBA" id="ARBA00022801"/>
    </source>
</evidence>
<protein>
    <submittedName>
        <fullName evidence="4">Fused response regulator/phosphatase</fullName>
    </submittedName>
</protein>
<dbReference type="InterPro" id="IPR036457">
    <property type="entry name" value="PPM-type-like_dom_sf"/>
</dbReference>
<dbReference type="SMART" id="SM00331">
    <property type="entry name" value="PP2C_SIG"/>
    <property type="match status" value="1"/>
</dbReference>
<dbReference type="Pfam" id="PF07228">
    <property type="entry name" value="SpoIIE"/>
    <property type="match status" value="1"/>
</dbReference>
<keyword evidence="5" id="KW-1185">Reference proteome</keyword>
<dbReference type="InterPro" id="IPR001932">
    <property type="entry name" value="PPM-type_phosphatase-like_dom"/>
</dbReference>
<dbReference type="InterPro" id="IPR001789">
    <property type="entry name" value="Sig_transdc_resp-reg_receiver"/>
</dbReference>
<dbReference type="InterPro" id="IPR052016">
    <property type="entry name" value="Bact_Sigma-Reg"/>
</dbReference>
<accession>A0ABQ6ADT2</accession>
<comment type="caution">
    <text evidence="4">The sequence shown here is derived from an EMBL/GenBank/DDBJ whole genome shotgun (WGS) entry which is preliminary data.</text>
</comment>
<dbReference type="Gene3D" id="3.60.40.10">
    <property type="entry name" value="PPM-type phosphatase domain"/>
    <property type="match status" value="1"/>
</dbReference>
<dbReference type="InterPro" id="IPR036890">
    <property type="entry name" value="HATPase_C_sf"/>
</dbReference>
<evidence type="ECO:0000256" key="2">
    <source>
        <dbReference type="PROSITE-ProRule" id="PRU00169"/>
    </source>
</evidence>
<keyword evidence="1" id="KW-0378">Hydrolase</keyword>
<dbReference type="Proteomes" id="UP001156660">
    <property type="component" value="Unassembled WGS sequence"/>
</dbReference>